<sequence>MGRTLSTLIGTICVATVATQAIALAVLAWHGRLTADSWDEIVAALDGVPGTEVAIQESDEEAANEEPAGIGTRMPTYEEVLERRATAALQLADRTEQLRAAARAVAAEADAVAADRRQLAADRAAFAAGLAKARDELTSEATEQTRGLLKGMGSKKSVEYLMTLPDLSVVTLLKGLDERTASKVLADFAAGTEQEKAKGAAAFAALQAGQPEASAYDAAASADPDPSGDPGG</sequence>
<evidence type="ECO:0000313" key="2">
    <source>
        <dbReference type="Proteomes" id="UP000609651"/>
    </source>
</evidence>
<dbReference type="RefSeq" id="WP_171188560.1">
    <property type="nucleotide sequence ID" value="NZ_WTPX01000113.1"/>
</dbReference>
<evidence type="ECO:0008006" key="3">
    <source>
        <dbReference type="Google" id="ProtNLM"/>
    </source>
</evidence>
<accession>A0ABX1VHP6</accession>
<reference evidence="1 2" key="1">
    <citation type="journal article" date="2020" name="Syst. Appl. Microbiol.">
        <title>Alienimonas chondri sp. nov., a novel planctomycete isolated from the biofilm of the red alga Chondrus crispus.</title>
        <authorList>
            <person name="Vitorino I."/>
            <person name="Albuquerque L."/>
            <person name="Wiegand S."/>
            <person name="Kallscheuer N."/>
            <person name="da Costa M.S."/>
            <person name="Lobo-da-Cunha A."/>
            <person name="Jogler C."/>
            <person name="Lage O.M."/>
        </authorList>
    </citation>
    <scope>NUCLEOTIDE SEQUENCE [LARGE SCALE GENOMIC DNA]</scope>
    <source>
        <strain evidence="1 2">LzC2</strain>
    </source>
</reference>
<keyword evidence="2" id="KW-1185">Reference proteome</keyword>
<evidence type="ECO:0000313" key="1">
    <source>
        <dbReference type="EMBL" id="NNJ26991.1"/>
    </source>
</evidence>
<protein>
    <recommendedName>
        <fullName evidence="3">Magnesium transporter MgtE intracellular domain-containing protein</fullName>
    </recommendedName>
</protein>
<organism evidence="1 2">
    <name type="scientific">Alienimonas chondri</name>
    <dbReference type="NCBI Taxonomy" id="2681879"/>
    <lineage>
        <taxon>Bacteria</taxon>
        <taxon>Pseudomonadati</taxon>
        <taxon>Planctomycetota</taxon>
        <taxon>Planctomycetia</taxon>
        <taxon>Planctomycetales</taxon>
        <taxon>Planctomycetaceae</taxon>
        <taxon>Alienimonas</taxon>
    </lineage>
</organism>
<dbReference type="Proteomes" id="UP000609651">
    <property type="component" value="Unassembled WGS sequence"/>
</dbReference>
<gene>
    <name evidence="1" type="ORF">LzC2_30880</name>
</gene>
<name>A0ABX1VHP6_9PLAN</name>
<proteinExistence type="predicted"/>
<dbReference type="EMBL" id="WTPX01000113">
    <property type="protein sequence ID" value="NNJ26991.1"/>
    <property type="molecule type" value="Genomic_DNA"/>
</dbReference>
<comment type="caution">
    <text evidence="1">The sequence shown here is derived from an EMBL/GenBank/DDBJ whole genome shotgun (WGS) entry which is preliminary data.</text>
</comment>